<dbReference type="EMBL" id="BSUJ01000001">
    <property type="protein sequence ID" value="GMA18877.1"/>
    <property type="molecule type" value="Genomic_DNA"/>
</dbReference>
<protein>
    <submittedName>
        <fullName evidence="1">Uncharacterized protein</fullName>
    </submittedName>
</protein>
<evidence type="ECO:0000313" key="1">
    <source>
        <dbReference type="EMBL" id="GMA18877.1"/>
    </source>
</evidence>
<organism evidence="1 2">
    <name type="scientific">Arsenicicoccus piscis</name>
    <dbReference type="NCBI Taxonomy" id="673954"/>
    <lineage>
        <taxon>Bacteria</taxon>
        <taxon>Bacillati</taxon>
        <taxon>Actinomycetota</taxon>
        <taxon>Actinomycetes</taxon>
        <taxon>Micrococcales</taxon>
        <taxon>Intrasporangiaceae</taxon>
        <taxon>Arsenicicoccus</taxon>
    </lineage>
</organism>
<sequence length="62" mass="6672">MIAGWIRTVGQVTAVVMGRSHTWLMAPIADQTKADSPWASVQGWKWSLIHSASKPAAPASRA</sequence>
<keyword evidence="2" id="KW-1185">Reference proteome</keyword>
<gene>
    <name evidence="1" type="ORF">GCM10025862_08980</name>
</gene>
<dbReference type="Proteomes" id="UP001157109">
    <property type="component" value="Unassembled WGS sequence"/>
</dbReference>
<comment type="caution">
    <text evidence="1">The sequence shown here is derived from an EMBL/GenBank/DDBJ whole genome shotgun (WGS) entry which is preliminary data.</text>
</comment>
<reference evidence="2" key="1">
    <citation type="journal article" date="2019" name="Int. J. Syst. Evol. Microbiol.">
        <title>The Global Catalogue of Microorganisms (GCM) 10K type strain sequencing project: providing services to taxonomists for standard genome sequencing and annotation.</title>
        <authorList>
            <consortium name="The Broad Institute Genomics Platform"/>
            <consortium name="The Broad Institute Genome Sequencing Center for Infectious Disease"/>
            <person name="Wu L."/>
            <person name="Ma J."/>
        </authorList>
    </citation>
    <scope>NUCLEOTIDE SEQUENCE [LARGE SCALE GENOMIC DNA]</scope>
    <source>
        <strain evidence="2">NBRC 105830</strain>
    </source>
</reference>
<accession>A0ABQ6HL43</accession>
<name>A0ABQ6HL43_9MICO</name>
<evidence type="ECO:0000313" key="2">
    <source>
        <dbReference type="Proteomes" id="UP001157109"/>
    </source>
</evidence>
<proteinExistence type="predicted"/>